<evidence type="ECO:0000313" key="4">
    <source>
        <dbReference type="Proteomes" id="UP000094527"/>
    </source>
</evidence>
<dbReference type="Proteomes" id="UP000094527">
    <property type="component" value="Unassembled WGS sequence"/>
</dbReference>
<reference evidence="3 4" key="1">
    <citation type="journal article" date="2016" name="Genome Biol. Evol.">
        <title>Gene Family Evolution Reflects Adaptation to Soil Environmental Stressors in the Genome of the Collembolan Orchesella cincta.</title>
        <authorList>
            <person name="Faddeeva-Vakhrusheva A."/>
            <person name="Derks M.F."/>
            <person name="Anvar S.Y."/>
            <person name="Agamennone V."/>
            <person name="Suring W."/>
            <person name="Smit S."/>
            <person name="van Straalen N.M."/>
            <person name="Roelofs D."/>
        </authorList>
    </citation>
    <scope>NUCLEOTIDE SEQUENCE [LARGE SCALE GENOMIC DNA]</scope>
    <source>
        <tissue evidence="3">Mixed pool</tissue>
    </source>
</reference>
<evidence type="ECO:0000313" key="3">
    <source>
        <dbReference type="EMBL" id="ODM59390.1"/>
    </source>
</evidence>
<proteinExistence type="predicted"/>
<dbReference type="SMART" id="SM00355">
    <property type="entry name" value="ZnF_C2H2"/>
    <property type="match status" value="2"/>
</dbReference>
<evidence type="ECO:0000259" key="2">
    <source>
        <dbReference type="PROSITE" id="PS50157"/>
    </source>
</evidence>
<keyword evidence="1" id="KW-0479">Metal-binding</keyword>
<dbReference type="AlphaFoldDB" id="A0A1D2M0J6"/>
<feature type="domain" description="C2H2-type" evidence="2">
    <location>
        <begin position="51"/>
        <end position="76"/>
    </location>
</feature>
<keyword evidence="4" id="KW-1185">Reference proteome</keyword>
<accession>A0A1D2M0J6</accession>
<feature type="non-terminal residue" evidence="3">
    <location>
        <position position="1"/>
    </location>
</feature>
<dbReference type="GO" id="GO:0008270">
    <property type="term" value="F:zinc ion binding"/>
    <property type="evidence" value="ECO:0007669"/>
    <property type="project" value="UniProtKB-KW"/>
</dbReference>
<dbReference type="EMBL" id="LJIJ01009241">
    <property type="protein sequence ID" value="ODM59390.1"/>
    <property type="molecule type" value="Genomic_DNA"/>
</dbReference>
<keyword evidence="1" id="KW-0863">Zinc-finger</keyword>
<gene>
    <name evidence="3" type="ORF">Ocin01_20241</name>
</gene>
<evidence type="ECO:0000256" key="1">
    <source>
        <dbReference type="PROSITE-ProRule" id="PRU00042"/>
    </source>
</evidence>
<dbReference type="PROSITE" id="PS50157">
    <property type="entry name" value="ZINC_FINGER_C2H2_2"/>
    <property type="match status" value="1"/>
</dbReference>
<keyword evidence="1" id="KW-0862">Zinc</keyword>
<dbReference type="Pfam" id="PF12874">
    <property type="entry name" value="zf-met"/>
    <property type="match status" value="1"/>
</dbReference>
<organism evidence="3 4">
    <name type="scientific">Orchesella cincta</name>
    <name type="common">Springtail</name>
    <name type="synonym">Podura cincta</name>
    <dbReference type="NCBI Taxonomy" id="48709"/>
    <lineage>
        <taxon>Eukaryota</taxon>
        <taxon>Metazoa</taxon>
        <taxon>Ecdysozoa</taxon>
        <taxon>Arthropoda</taxon>
        <taxon>Hexapoda</taxon>
        <taxon>Collembola</taxon>
        <taxon>Entomobryomorpha</taxon>
        <taxon>Entomobryoidea</taxon>
        <taxon>Orchesellidae</taxon>
        <taxon>Orchesellinae</taxon>
        <taxon>Orchesella</taxon>
    </lineage>
</organism>
<protein>
    <submittedName>
        <fullName evidence="3">Transcriptional regulator ADR1</fullName>
    </submittedName>
</protein>
<name>A0A1D2M0J6_ORCCI</name>
<sequence length="120" mass="14286">RAIKVWKERQEEQLVSFDRIPCQCEICQKTICLYSLMKHYSQVHGVQEDCWSCNICEKEFKRREYWISHMDVQHAGVGVDIDELLKEAVKMNVKDKFSLKILNAERKRVRGGRKERKNQG</sequence>
<dbReference type="OrthoDB" id="6782111at2759"/>
<dbReference type="Gene3D" id="3.30.160.60">
    <property type="entry name" value="Classic Zinc Finger"/>
    <property type="match status" value="1"/>
</dbReference>
<dbReference type="InterPro" id="IPR013087">
    <property type="entry name" value="Znf_C2H2_type"/>
</dbReference>
<comment type="caution">
    <text evidence="3">The sequence shown here is derived from an EMBL/GenBank/DDBJ whole genome shotgun (WGS) entry which is preliminary data.</text>
</comment>
<dbReference type="PROSITE" id="PS00028">
    <property type="entry name" value="ZINC_FINGER_C2H2_1"/>
    <property type="match status" value="1"/>
</dbReference>